<organism evidence="1 2">
    <name type="scientific">Pseudohalocynthiibacter aestuariivivens</name>
    <dbReference type="NCBI Taxonomy" id="1591409"/>
    <lineage>
        <taxon>Bacteria</taxon>
        <taxon>Pseudomonadati</taxon>
        <taxon>Pseudomonadota</taxon>
        <taxon>Alphaproteobacteria</taxon>
        <taxon>Rhodobacterales</taxon>
        <taxon>Paracoccaceae</taxon>
        <taxon>Pseudohalocynthiibacter</taxon>
    </lineage>
</organism>
<evidence type="ECO:0008006" key="3">
    <source>
        <dbReference type="Google" id="ProtNLM"/>
    </source>
</evidence>
<sequence length="65" mass="7470">MGPMTKEEKVEWDDLVRTKKVLEDGIADLSDILEVEEDESERARIQHHIQLGQESLDAIRKAIPD</sequence>
<gene>
    <name evidence="1" type="ORF">ACFFUT_00160</name>
</gene>
<accession>A0ABV5J9S4</accession>
<dbReference type="RefSeq" id="WP_213888474.1">
    <property type="nucleotide sequence ID" value="NZ_JAGFNU010000004.1"/>
</dbReference>
<keyword evidence="2" id="KW-1185">Reference proteome</keyword>
<name>A0ABV5J9S4_9RHOB</name>
<proteinExistence type="predicted"/>
<protein>
    <recommendedName>
        <fullName evidence="3">CsbD family protein</fullName>
    </recommendedName>
</protein>
<reference evidence="1 2" key="1">
    <citation type="submission" date="2024-09" db="EMBL/GenBank/DDBJ databases">
        <authorList>
            <person name="Sun Q."/>
            <person name="Mori K."/>
        </authorList>
    </citation>
    <scope>NUCLEOTIDE SEQUENCE [LARGE SCALE GENOMIC DNA]</scope>
    <source>
        <strain evidence="1 2">CECT 8726</strain>
    </source>
</reference>
<comment type="caution">
    <text evidence="1">The sequence shown here is derived from an EMBL/GenBank/DDBJ whole genome shotgun (WGS) entry which is preliminary data.</text>
</comment>
<dbReference type="Proteomes" id="UP001589683">
    <property type="component" value="Unassembled WGS sequence"/>
</dbReference>
<dbReference type="EMBL" id="JBHMEA010000006">
    <property type="protein sequence ID" value="MFB9230197.1"/>
    <property type="molecule type" value="Genomic_DNA"/>
</dbReference>
<evidence type="ECO:0000313" key="1">
    <source>
        <dbReference type="EMBL" id="MFB9230197.1"/>
    </source>
</evidence>
<evidence type="ECO:0000313" key="2">
    <source>
        <dbReference type="Proteomes" id="UP001589683"/>
    </source>
</evidence>